<dbReference type="Proteomes" id="UP000054526">
    <property type="component" value="Unassembled WGS sequence"/>
</dbReference>
<gene>
    <name evidence="1" type="ORF">SD71_04575</name>
</gene>
<reference evidence="1 2" key="1">
    <citation type="submission" date="2014-12" db="EMBL/GenBank/DDBJ databases">
        <title>Draft genome sequence of Cohnella kolymensis strain B-2846.</title>
        <authorList>
            <person name="Karlyshev A.V."/>
            <person name="Kudryashova E.B."/>
        </authorList>
    </citation>
    <scope>NUCLEOTIDE SEQUENCE [LARGE SCALE GENOMIC DNA]</scope>
    <source>
        <strain evidence="1 2">VKM B-2846</strain>
    </source>
</reference>
<proteinExistence type="predicted"/>
<sequence length="410" mass="48586">MDTGQVQPSVKICFAVLVHNKREVVQDMLDNIRFYCPHSSIVLFNGGSQRDLCDNLGYPVCPASRKLTYGVTAVYLLEVMEWLESINFDYDYLINLDSDALFVREGYENFIEQEMKNSDYMGVDVFVRDRNWYCGEQLKKEWQRWKPLLLTDTFIGAFNVGQVQSRRLVRRLLSWEQFAYLKNNLLHTKAYGIDEIIYVMMADRFGFKPKSYPKEPGLPVRYRPHYRYQEIIRIINERLNSFVVHPIKRKMKDEARTLVRCLRWRAARKQEKMPDYVNLKAVSIIRSRYGNLEIITRTNNRLIHAWRDEQRKNWHRNPPFASGVSGTPFFTESRDGNFHVIAPLIKGGIGHWWRDNRRSRKSWYGPATFGKRQMNVVSLMNTRRKQLVAVVEKDGHLRSYKSRHGRWKSN</sequence>
<organism evidence="1 2">
    <name type="scientific">Cohnella kolymensis</name>
    <dbReference type="NCBI Taxonomy" id="1590652"/>
    <lineage>
        <taxon>Bacteria</taxon>
        <taxon>Bacillati</taxon>
        <taxon>Bacillota</taxon>
        <taxon>Bacilli</taxon>
        <taxon>Bacillales</taxon>
        <taxon>Paenibacillaceae</taxon>
        <taxon>Cohnella</taxon>
    </lineage>
</organism>
<evidence type="ECO:0000313" key="1">
    <source>
        <dbReference type="EMBL" id="KIL36976.1"/>
    </source>
</evidence>
<keyword evidence="2" id="KW-1185">Reference proteome</keyword>
<protein>
    <recommendedName>
        <fullName evidence="3">Glycosyltransferase</fullName>
    </recommendedName>
</protein>
<accession>A0ABR5A7C6</accession>
<evidence type="ECO:0000313" key="2">
    <source>
        <dbReference type="Proteomes" id="UP000054526"/>
    </source>
</evidence>
<dbReference type="EMBL" id="JXAL01000003">
    <property type="protein sequence ID" value="KIL36976.1"/>
    <property type="molecule type" value="Genomic_DNA"/>
</dbReference>
<dbReference type="RefSeq" id="WP_041060241.1">
    <property type="nucleotide sequence ID" value="NZ_JXAL01000003.1"/>
</dbReference>
<comment type="caution">
    <text evidence="1">The sequence shown here is derived from an EMBL/GenBank/DDBJ whole genome shotgun (WGS) entry which is preliminary data.</text>
</comment>
<evidence type="ECO:0008006" key="3">
    <source>
        <dbReference type="Google" id="ProtNLM"/>
    </source>
</evidence>
<name>A0ABR5A7C6_9BACL</name>